<accession>A0ACC4AYV8</accession>
<dbReference type="Proteomes" id="UP000309997">
    <property type="component" value="Unassembled WGS sequence"/>
</dbReference>
<keyword evidence="2" id="KW-1185">Reference proteome</keyword>
<reference evidence="1 2" key="1">
    <citation type="journal article" date="2024" name="Plant Biotechnol. J.">
        <title>Genome and CRISPR/Cas9 system of a widespread forest tree (Populus alba) in the world.</title>
        <authorList>
            <person name="Liu Y.J."/>
            <person name="Jiang P.F."/>
            <person name="Han X.M."/>
            <person name="Li X.Y."/>
            <person name="Wang H.M."/>
            <person name="Wang Y.J."/>
            <person name="Wang X.X."/>
            <person name="Zeng Q.Y."/>
        </authorList>
    </citation>
    <scope>NUCLEOTIDE SEQUENCE [LARGE SCALE GENOMIC DNA]</scope>
    <source>
        <strain evidence="2">cv. PAL-ZL1</strain>
    </source>
</reference>
<proteinExistence type="predicted"/>
<evidence type="ECO:0000313" key="1">
    <source>
        <dbReference type="EMBL" id="KAL3571102.1"/>
    </source>
</evidence>
<comment type="caution">
    <text evidence="1">The sequence shown here is derived from an EMBL/GenBank/DDBJ whole genome shotgun (WGS) entry which is preliminary data.</text>
</comment>
<protein>
    <submittedName>
        <fullName evidence="1">Uncharacterized protein</fullName>
    </submittedName>
</protein>
<sequence>MKGFVARLMKIGARRVTSFSGAVEAFPIVESIGVVQRFFFSWWKVFPVAGLAFLGVYFCLCSAQWKLIMWSLSLVVLGYNMVQAVIIQLQLYASTSHDPGESCC</sequence>
<dbReference type="EMBL" id="RCHU02000015">
    <property type="protein sequence ID" value="KAL3571102.1"/>
    <property type="molecule type" value="Genomic_DNA"/>
</dbReference>
<evidence type="ECO:0000313" key="2">
    <source>
        <dbReference type="Proteomes" id="UP000309997"/>
    </source>
</evidence>
<gene>
    <name evidence="1" type="ORF">D5086_028351</name>
</gene>
<organism evidence="1 2">
    <name type="scientific">Populus alba</name>
    <name type="common">White poplar</name>
    <dbReference type="NCBI Taxonomy" id="43335"/>
    <lineage>
        <taxon>Eukaryota</taxon>
        <taxon>Viridiplantae</taxon>
        <taxon>Streptophyta</taxon>
        <taxon>Embryophyta</taxon>
        <taxon>Tracheophyta</taxon>
        <taxon>Spermatophyta</taxon>
        <taxon>Magnoliopsida</taxon>
        <taxon>eudicotyledons</taxon>
        <taxon>Gunneridae</taxon>
        <taxon>Pentapetalae</taxon>
        <taxon>rosids</taxon>
        <taxon>fabids</taxon>
        <taxon>Malpighiales</taxon>
        <taxon>Salicaceae</taxon>
        <taxon>Saliceae</taxon>
        <taxon>Populus</taxon>
    </lineage>
</organism>
<name>A0ACC4AYV8_POPAL</name>